<feature type="region of interest" description="Disordered" evidence="4">
    <location>
        <begin position="992"/>
        <end position="1019"/>
    </location>
</feature>
<feature type="compositionally biased region" description="Pro residues" evidence="4">
    <location>
        <begin position="744"/>
        <end position="758"/>
    </location>
</feature>
<evidence type="ECO:0000256" key="4">
    <source>
        <dbReference type="SAM" id="MobiDB-lite"/>
    </source>
</evidence>
<name>A0A5N5QWW1_9AGAM</name>
<keyword evidence="2" id="KW-0677">Repeat</keyword>
<evidence type="ECO:0000259" key="6">
    <source>
        <dbReference type="PROSITE" id="PS51203"/>
    </source>
</evidence>
<evidence type="ECO:0000259" key="7">
    <source>
        <dbReference type="PROSITE" id="PS51401"/>
    </source>
</evidence>
<evidence type="ECO:0000256" key="1">
    <source>
        <dbReference type="ARBA" id="ARBA00022723"/>
    </source>
</evidence>
<dbReference type="PANTHER" id="PTHR12984:SF6">
    <property type="entry name" value="SCY1-LIKE PROTEIN 2"/>
    <property type="match status" value="1"/>
</dbReference>
<dbReference type="InterPro" id="IPR051177">
    <property type="entry name" value="CIK-Related_Protein"/>
</dbReference>
<dbReference type="CDD" id="cd14011">
    <property type="entry name" value="PK_SCY1_like"/>
    <property type="match status" value="1"/>
</dbReference>
<keyword evidence="9" id="KW-1185">Reference proteome</keyword>
<dbReference type="EMBL" id="SSOP01000003">
    <property type="protein sequence ID" value="KAB5596101.1"/>
    <property type="molecule type" value="Genomic_DNA"/>
</dbReference>
<evidence type="ECO:0000256" key="3">
    <source>
        <dbReference type="ARBA" id="ARBA00022833"/>
    </source>
</evidence>
<keyword evidence="3" id="KW-0862">Zinc</keyword>
<dbReference type="InterPro" id="IPR016024">
    <property type="entry name" value="ARM-type_fold"/>
</dbReference>
<evidence type="ECO:0000313" key="8">
    <source>
        <dbReference type="EMBL" id="KAB5596101.1"/>
    </source>
</evidence>
<sequence>MLAAASSLFSRSAIYANYTISSPAATASSSQLPSNIPTGPTVPPFQVGLWKVTEATHKVTSKRVSVWVHDKRGPEVDKLPAAAKEGVLAILKAEVVEPLEDGRSELVFATEPLLSTLALSIPDSASRQKSQVELDEVEIQKGILQVAKGLSFLHTSARLVHSNINPSAILINSAGDWKISGLGMTIPLLSPSGEPTRWEYPTSDSRVPAYAQRNLDYMAPEYAVDERVETSSDMYSLGCLIYAVHMKGKPPFSNHGSMNSLRENARKLENGTLGALPSLGSLDADLRSLLMVLITRHSSPRPTASSVPSHAFFNALPISTLNFLDRATFAAKPREEKVAFMKGLAGVLGSFSDALKRRKILPSLLEEMKDPVLLPSILPNVFTIAEKLTPGEFASSVLPALKPLFVIRDPPQNVLAMLDNLTLIQGKTTPAVFREHVLPLVYNALDSEHPNVQERALKTVPDLCETIDYAEVQGVLFPRVAVSGTTVGGAIKWIFISALDGFHENKDTVREVILFDSSPSCISFVCDTSHASPNLLRQTKSSLTQKLVPLLAKIRTKEPSVMMATLDVHERMGMKVDREAVATLVLPQLWAMSVGPLLNISQFQRFMTSLSERIEKEHAQHLRDSQRVEDRSAITLNGSVDTAVPTVDFHSLVGGGRSPSAPPGTITPIANGSNTPTPAPSNGWDDDMWGSILSSAPSSPPPPTISTRSSLSVAPQSVSTQSLPTTSKPITSAARALGAKPIAPSLPPPISRIIPPPSNTLGSNSAPSPSPSTLNSTTFSIQPSPAIRPATVQPVYATPNYNITLTPTPPKPSTSAFAPLTPSAPNYSVNMSSAPSMGMGVMQPQMSGGILQPSTAPSPWGNQNVKKMDADAWSNDTRPALLGLNTQPRPQLDSQRLYLHRFAIKMPKCTRMGCGKEYNEDENIDMVCSFHPGAPKFHEGQKSWTCCESTNKPVLTFEEFQAIPGCAHGIHTSEKAEPAKPVVTAPSAINKVAGGENQTPPPSLAPPTPAPATSRVTTPAPPAEIVEDEDDISVPVEPGTLCKRPGCRKKFISDEESRQGDGEEAQCRYHITQPLFHEGSKGYVCCKKHVLDFDDFLAIPGCKTGRHVFVSKIAESKPEESFVQSRIDHYQTPTEVRVSVFAKQVDQSRSTVAFEEDKIILDLFLPAGKRDKRIIALFGTIDPTASSFKFYGTKVDVILVKTDNRSWNALQADALVPTGYQLTFGVTGRTGTVGAKTPTLDDENKSGR</sequence>
<comment type="caution">
    <text evidence="8">The sequence shown here is derived from an EMBL/GenBank/DDBJ whole genome shotgun (WGS) entry which is preliminary data.</text>
</comment>
<dbReference type="Pfam" id="PF04968">
    <property type="entry name" value="CHORD"/>
    <property type="match status" value="2"/>
</dbReference>
<dbReference type="PROSITE" id="PS51203">
    <property type="entry name" value="CS"/>
    <property type="match status" value="1"/>
</dbReference>
<dbReference type="GO" id="GO:0046872">
    <property type="term" value="F:metal ion binding"/>
    <property type="evidence" value="ECO:0007669"/>
    <property type="project" value="UniProtKB-KW"/>
</dbReference>
<keyword evidence="1" id="KW-0479">Metal-binding</keyword>
<feature type="domain" description="CHORD" evidence="7">
    <location>
        <begin position="1042"/>
        <end position="1107"/>
    </location>
</feature>
<dbReference type="Pfam" id="PF04969">
    <property type="entry name" value="CS"/>
    <property type="match status" value="1"/>
</dbReference>
<dbReference type="PANTHER" id="PTHR12984">
    <property type="entry name" value="SCY1-RELATED S/T PROTEIN KINASE-LIKE"/>
    <property type="match status" value="1"/>
</dbReference>
<dbReference type="InterPro" id="IPR007051">
    <property type="entry name" value="CHORD_dom"/>
</dbReference>
<feature type="domain" description="CS" evidence="6">
    <location>
        <begin position="1122"/>
        <end position="1211"/>
    </location>
</feature>
<organism evidence="8 9">
    <name type="scientific">Ceratobasidium theobromae</name>
    <dbReference type="NCBI Taxonomy" id="1582974"/>
    <lineage>
        <taxon>Eukaryota</taxon>
        <taxon>Fungi</taxon>
        <taxon>Dikarya</taxon>
        <taxon>Basidiomycota</taxon>
        <taxon>Agaricomycotina</taxon>
        <taxon>Agaricomycetes</taxon>
        <taxon>Cantharellales</taxon>
        <taxon>Ceratobasidiaceae</taxon>
        <taxon>Ceratobasidium</taxon>
    </lineage>
</organism>
<gene>
    <name evidence="8" type="ORF">CTheo_373</name>
</gene>
<dbReference type="PROSITE" id="PS51401">
    <property type="entry name" value="CHORD"/>
    <property type="match status" value="2"/>
</dbReference>
<accession>A0A5N5QWW1</accession>
<protein>
    <submittedName>
        <fullName evidence="8">SCY1-like protein 2</fullName>
    </submittedName>
</protein>
<feature type="region of interest" description="Disordered" evidence="4">
    <location>
        <begin position="651"/>
        <end position="728"/>
    </location>
</feature>
<dbReference type="Gene3D" id="4.10.1130.20">
    <property type="match status" value="2"/>
</dbReference>
<dbReference type="Gene3D" id="1.10.510.10">
    <property type="entry name" value="Transferase(Phosphotransferase) domain 1"/>
    <property type="match status" value="1"/>
</dbReference>
<dbReference type="InterPro" id="IPR011009">
    <property type="entry name" value="Kinase-like_dom_sf"/>
</dbReference>
<feature type="compositionally biased region" description="Polar residues" evidence="4">
    <location>
        <begin position="713"/>
        <end position="728"/>
    </location>
</feature>
<dbReference type="InterPro" id="IPR007052">
    <property type="entry name" value="CS_dom"/>
</dbReference>
<reference evidence="8 9" key="1">
    <citation type="journal article" date="2019" name="Fungal Biol. Biotechnol.">
        <title>Draft genome sequence of fastidious pathogen Ceratobasidium theobromae, which causes vascular-streak dieback in Theobroma cacao.</title>
        <authorList>
            <person name="Ali S.S."/>
            <person name="Asman A."/>
            <person name="Shao J."/>
            <person name="Firmansyah A.P."/>
            <person name="Susilo A.W."/>
            <person name="Rosmana A."/>
            <person name="McMahon P."/>
            <person name="Junaid M."/>
            <person name="Guest D."/>
            <person name="Kheng T.Y."/>
            <person name="Meinhardt L.W."/>
            <person name="Bailey B.A."/>
        </authorList>
    </citation>
    <scope>NUCLEOTIDE SEQUENCE [LARGE SCALE GENOMIC DNA]</scope>
    <source>
        <strain evidence="8 9">CT2</strain>
    </source>
</reference>
<dbReference type="Gene3D" id="2.60.40.790">
    <property type="match status" value="1"/>
</dbReference>
<evidence type="ECO:0000313" key="9">
    <source>
        <dbReference type="Proteomes" id="UP000383932"/>
    </source>
</evidence>
<dbReference type="SMART" id="SM00220">
    <property type="entry name" value="S_TKc"/>
    <property type="match status" value="1"/>
</dbReference>
<proteinExistence type="predicted"/>
<dbReference type="GO" id="GO:0004672">
    <property type="term" value="F:protein kinase activity"/>
    <property type="evidence" value="ECO:0007669"/>
    <property type="project" value="InterPro"/>
</dbReference>
<dbReference type="AlphaFoldDB" id="A0A5N5QWW1"/>
<feature type="domain" description="Protein kinase" evidence="5">
    <location>
        <begin position="1"/>
        <end position="313"/>
    </location>
</feature>
<dbReference type="OrthoDB" id="79687at2759"/>
<dbReference type="CDD" id="cd06466">
    <property type="entry name" value="p23_CS_SGT1_like"/>
    <property type="match status" value="1"/>
</dbReference>
<dbReference type="InterPro" id="IPR008978">
    <property type="entry name" value="HSP20-like_chaperone"/>
</dbReference>
<dbReference type="Pfam" id="PF00069">
    <property type="entry name" value="Pkinase"/>
    <property type="match status" value="1"/>
</dbReference>
<dbReference type="PROSITE" id="PS50011">
    <property type="entry name" value="PROTEIN_KINASE_DOM"/>
    <property type="match status" value="1"/>
</dbReference>
<dbReference type="Proteomes" id="UP000383932">
    <property type="component" value="Unassembled WGS sequence"/>
</dbReference>
<dbReference type="SUPFAM" id="SSF56112">
    <property type="entry name" value="Protein kinase-like (PK-like)"/>
    <property type="match status" value="1"/>
</dbReference>
<dbReference type="SUPFAM" id="SSF49764">
    <property type="entry name" value="HSP20-like chaperones"/>
    <property type="match status" value="1"/>
</dbReference>
<dbReference type="SUPFAM" id="SSF48371">
    <property type="entry name" value="ARM repeat"/>
    <property type="match status" value="1"/>
</dbReference>
<feature type="region of interest" description="Disordered" evidence="4">
    <location>
        <begin position="740"/>
        <end position="779"/>
    </location>
</feature>
<evidence type="ECO:0000259" key="5">
    <source>
        <dbReference type="PROSITE" id="PS50011"/>
    </source>
</evidence>
<evidence type="ECO:0000256" key="2">
    <source>
        <dbReference type="ARBA" id="ARBA00022737"/>
    </source>
</evidence>
<dbReference type="InterPro" id="IPR000719">
    <property type="entry name" value="Prot_kinase_dom"/>
</dbReference>
<feature type="domain" description="CHORD" evidence="7">
    <location>
        <begin position="909"/>
        <end position="971"/>
    </location>
</feature>
<dbReference type="Gene3D" id="1.25.10.10">
    <property type="entry name" value="Leucine-rich Repeat Variant"/>
    <property type="match status" value="1"/>
</dbReference>
<dbReference type="GO" id="GO:0005524">
    <property type="term" value="F:ATP binding"/>
    <property type="evidence" value="ECO:0007669"/>
    <property type="project" value="InterPro"/>
</dbReference>
<dbReference type="InterPro" id="IPR011989">
    <property type="entry name" value="ARM-like"/>
</dbReference>
<feature type="compositionally biased region" description="Low complexity" evidence="4">
    <location>
        <begin position="763"/>
        <end position="779"/>
    </location>
</feature>
<feature type="compositionally biased region" description="Pro residues" evidence="4">
    <location>
        <begin position="999"/>
        <end position="1010"/>
    </location>
</feature>